<evidence type="ECO:0000313" key="1">
    <source>
        <dbReference type="EMBL" id="CAD2219274.1"/>
    </source>
</evidence>
<organism evidence="1 2">
    <name type="scientific">Angomonas deanei</name>
    <dbReference type="NCBI Taxonomy" id="59799"/>
    <lineage>
        <taxon>Eukaryota</taxon>
        <taxon>Discoba</taxon>
        <taxon>Euglenozoa</taxon>
        <taxon>Kinetoplastea</taxon>
        <taxon>Metakinetoplastina</taxon>
        <taxon>Trypanosomatida</taxon>
        <taxon>Trypanosomatidae</taxon>
        <taxon>Strigomonadinae</taxon>
        <taxon>Angomonas</taxon>
    </lineage>
</organism>
<sequence length="81" mass="9301">MLLPRWTACAFPARFTAFGEASARVCLRPLHRGACRRRNDATTSTPRCERRLWRVKRRRTSSALVRAELLVCAAFVRQKLG</sequence>
<evidence type="ECO:0000313" key="2">
    <source>
        <dbReference type="Proteomes" id="UP000515908"/>
    </source>
</evidence>
<name>A0A7G2CK53_9TRYP</name>
<dbReference type="Proteomes" id="UP000515908">
    <property type="component" value="Chromosome 13"/>
</dbReference>
<proteinExistence type="predicted"/>
<dbReference type="VEuPathDB" id="TriTrypDB:ADEAN_000677600"/>
<reference evidence="1 2" key="1">
    <citation type="submission" date="2020-08" db="EMBL/GenBank/DDBJ databases">
        <authorList>
            <person name="Newling K."/>
            <person name="Davey J."/>
            <person name="Forrester S."/>
        </authorList>
    </citation>
    <scope>NUCLEOTIDE SEQUENCE [LARGE SCALE GENOMIC DNA]</scope>
    <source>
        <strain evidence="2">Crithidia deanei Carvalho (ATCC PRA-265)</strain>
    </source>
</reference>
<gene>
    <name evidence="1" type="ORF">ADEAN_000677600</name>
</gene>
<protein>
    <submittedName>
        <fullName evidence="1">Uncharacterized protein</fullName>
    </submittedName>
</protein>
<accession>A0A7G2CK53</accession>
<dbReference type="EMBL" id="LR877157">
    <property type="protein sequence ID" value="CAD2219274.1"/>
    <property type="molecule type" value="Genomic_DNA"/>
</dbReference>
<keyword evidence="2" id="KW-1185">Reference proteome</keyword>
<dbReference type="AlphaFoldDB" id="A0A7G2CK53"/>